<keyword evidence="2" id="KW-1185">Reference proteome</keyword>
<dbReference type="Proteomes" id="UP000313359">
    <property type="component" value="Unassembled WGS sequence"/>
</dbReference>
<reference evidence="1" key="1">
    <citation type="journal article" date="2018" name="Genome Biol. Evol.">
        <title>Genomics and development of Lentinus tigrinus, a white-rot wood-decaying mushroom with dimorphic fruiting bodies.</title>
        <authorList>
            <person name="Wu B."/>
            <person name="Xu Z."/>
            <person name="Knudson A."/>
            <person name="Carlson A."/>
            <person name="Chen N."/>
            <person name="Kovaka S."/>
            <person name="LaButti K."/>
            <person name="Lipzen A."/>
            <person name="Pennachio C."/>
            <person name="Riley R."/>
            <person name="Schakwitz W."/>
            <person name="Umezawa K."/>
            <person name="Ohm R.A."/>
            <person name="Grigoriev I.V."/>
            <person name="Nagy L.G."/>
            <person name="Gibbons J."/>
            <person name="Hibbett D."/>
        </authorList>
    </citation>
    <scope>NUCLEOTIDE SEQUENCE [LARGE SCALE GENOMIC DNA]</scope>
    <source>
        <strain evidence="1">ALCF2SS1-6</strain>
    </source>
</reference>
<accession>A0A5C2SBL3</accession>
<dbReference type="EMBL" id="ML122265">
    <property type="protein sequence ID" value="RPD60499.1"/>
    <property type="molecule type" value="Genomic_DNA"/>
</dbReference>
<protein>
    <submittedName>
        <fullName evidence="1">Uncharacterized protein</fullName>
    </submittedName>
</protein>
<dbReference type="AlphaFoldDB" id="A0A5C2SBL3"/>
<sequence length="176" mass="19803">MKNHRTTCVELSHDREGAAELSGNPQAWKDLMDWVDFHHDSFMNTALQCYLYGLPEETFPGVATDNYTVMCVWYRNDPTLPLGQKFELRGCSHLAKADTPPLAREIASEGYEDAILLGKTRYGDSYRGTGTYMLEVRFRSQDRIPHPGPMPTSSNISLSTLSGLLRDRLVAIRSSS</sequence>
<organism evidence="1 2">
    <name type="scientific">Lentinus tigrinus ALCF2SS1-6</name>
    <dbReference type="NCBI Taxonomy" id="1328759"/>
    <lineage>
        <taxon>Eukaryota</taxon>
        <taxon>Fungi</taxon>
        <taxon>Dikarya</taxon>
        <taxon>Basidiomycota</taxon>
        <taxon>Agaricomycotina</taxon>
        <taxon>Agaricomycetes</taxon>
        <taxon>Polyporales</taxon>
        <taxon>Polyporaceae</taxon>
        <taxon>Lentinus</taxon>
    </lineage>
</organism>
<gene>
    <name evidence="1" type="ORF">L227DRAFT_88575</name>
</gene>
<evidence type="ECO:0000313" key="1">
    <source>
        <dbReference type="EMBL" id="RPD60499.1"/>
    </source>
</evidence>
<proteinExistence type="predicted"/>
<dbReference type="OrthoDB" id="2945048at2759"/>
<name>A0A5C2SBL3_9APHY</name>
<evidence type="ECO:0000313" key="2">
    <source>
        <dbReference type="Proteomes" id="UP000313359"/>
    </source>
</evidence>